<dbReference type="Gene3D" id="3.20.20.80">
    <property type="entry name" value="Glycosidases"/>
    <property type="match status" value="1"/>
</dbReference>
<evidence type="ECO:0000313" key="1">
    <source>
        <dbReference type="EMBL" id="OGD17106.1"/>
    </source>
</evidence>
<proteinExistence type="predicted"/>
<dbReference type="AlphaFoldDB" id="A0A1F5AFF5"/>
<evidence type="ECO:0008006" key="3">
    <source>
        <dbReference type="Google" id="ProtNLM"/>
    </source>
</evidence>
<name>A0A1F5AFF5_9BACT</name>
<accession>A0A1F5AFF5</accession>
<evidence type="ECO:0000313" key="2">
    <source>
        <dbReference type="Proteomes" id="UP000177701"/>
    </source>
</evidence>
<dbReference type="Proteomes" id="UP000177701">
    <property type="component" value="Unassembled WGS sequence"/>
</dbReference>
<sequence>MEQKWIGTQIVLNHITNDSLHRNDYLKKKLAAAKEFLDLDALIICSDLNKKNLDLVREICRDFKIKTYLWYPVLADVPAFKIEQEQAVETFDGLHGYGKNGSWDKLGEGEEDFLFLCPNDEEYIRRIFDHYQNKIIESGFDGVFLDRIRFPSPSNGFETFFSCFCGYCQNKFHSTYSEDLENYRYQAKAVFEKLKTMDISYLRTCQSLSDMIIQGNLEKFYDFREQNIFQVVKIFADKAKQMGKLVGVDLFAPSLASLVSQDYRLLAKICDWIKPMIYGHTSGPAGLPLELYCFMRAILNMNPALDEGQFIQEISRILGVDLPNQLNDLLKHGVSEKIVCCEMQRIKELDLAENVKIYLGLEAVQIPGVCNITAKILKKYLESVIEADVKGMVLSWDLLKIPDENLKIVGDFLSKRQY</sequence>
<protein>
    <recommendedName>
        <fullName evidence="3">DUF4015 domain-containing protein</fullName>
    </recommendedName>
</protein>
<reference evidence="1 2" key="1">
    <citation type="journal article" date="2016" name="Nat. Commun.">
        <title>Thousands of microbial genomes shed light on interconnected biogeochemical processes in an aquifer system.</title>
        <authorList>
            <person name="Anantharaman K."/>
            <person name="Brown C.T."/>
            <person name="Hug L.A."/>
            <person name="Sharon I."/>
            <person name="Castelle C.J."/>
            <person name="Probst A.J."/>
            <person name="Thomas B.C."/>
            <person name="Singh A."/>
            <person name="Wilkins M.J."/>
            <person name="Karaoz U."/>
            <person name="Brodie E.L."/>
            <person name="Williams K.H."/>
            <person name="Hubbard S.S."/>
            <person name="Banfield J.F."/>
        </authorList>
    </citation>
    <scope>NUCLEOTIDE SEQUENCE [LARGE SCALE GENOMIC DNA]</scope>
</reference>
<dbReference type="STRING" id="1797291.A2V47_07235"/>
<organism evidence="1 2">
    <name type="scientific">Candidatus Sediminicultor quintus</name>
    <dbReference type="NCBI Taxonomy" id="1797291"/>
    <lineage>
        <taxon>Bacteria</taxon>
        <taxon>Pseudomonadati</taxon>
        <taxon>Atribacterota</taxon>
        <taxon>Candidatus Phoenicimicrobiia</taxon>
        <taxon>Candidatus Pheonicimicrobiales</taxon>
        <taxon>Candidatus Phoenicimicrobiaceae</taxon>
        <taxon>Candidatus Sediminicultor</taxon>
    </lineage>
</organism>
<comment type="caution">
    <text evidence="1">The sequence shown here is derived from an EMBL/GenBank/DDBJ whole genome shotgun (WGS) entry which is preliminary data.</text>
</comment>
<dbReference type="EMBL" id="MEYH01000017">
    <property type="protein sequence ID" value="OGD17106.1"/>
    <property type="molecule type" value="Genomic_DNA"/>
</dbReference>
<gene>
    <name evidence="1" type="ORF">A2V47_07235</name>
</gene>